<dbReference type="PANTHER" id="PTHR24148">
    <property type="entry name" value="ANKYRIN REPEAT DOMAIN-CONTAINING PROTEIN 39 HOMOLOG-RELATED"/>
    <property type="match status" value="1"/>
</dbReference>
<reference evidence="2 3" key="1">
    <citation type="journal article" date="2016" name="Nat. Commun.">
        <title>Ectomycorrhizal ecology is imprinted in the genome of the dominant symbiotic fungus Cenococcum geophilum.</title>
        <authorList>
            <consortium name="DOE Joint Genome Institute"/>
            <person name="Peter M."/>
            <person name="Kohler A."/>
            <person name="Ohm R.A."/>
            <person name="Kuo A."/>
            <person name="Krutzmann J."/>
            <person name="Morin E."/>
            <person name="Arend M."/>
            <person name="Barry K.W."/>
            <person name="Binder M."/>
            <person name="Choi C."/>
            <person name="Clum A."/>
            <person name="Copeland A."/>
            <person name="Grisel N."/>
            <person name="Haridas S."/>
            <person name="Kipfer T."/>
            <person name="LaButti K."/>
            <person name="Lindquist E."/>
            <person name="Lipzen A."/>
            <person name="Maire R."/>
            <person name="Meier B."/>
            <person name="Mihaltcheva S."/>
            <person name="Molinier V."/>
            <person name="Murat C."/>
            <person name="Poggeler S."/>
            <person name="Quandt C.A."/>
            <person name="Sperisen C."/>
            <person name="Tritt A."/>
            <person name="Tisserant E."/>
            <person name="Crous P.W."/>
            <person name="Henrissat B."/>
            <person name="Nehls U."/>
            <person name="Egli S."/>
            <person name="Spatafora J.W."/>
            <person name="Grigoriev I.V."/>
            <person name="Martin F.M."/>
        </authorList>
    </citation>
    <scope>NUCLEOTIDE SEQUENCE [LARGE SCALE GENOMIC DNA]</scope>
    <source>
        <strain evidence="2 3">CBS 459.81</strain>
    </source>
</reference>
<gene>
    <name evidence="2" type="ORF">K432DRAFT_275114</name>
</gene>
<organism evidence="2 3">
    <name type="scientific">Lepidopterella palustris CBS 459.81</name>
    <dbReference type="NCBI Taxonomy" id="1314670"/>
    <lineage>
        <taxon>Eukaryota</taxon>
        <taxon>Fungi</taxon>
        <taxon>Dikarya</taxon>
        <taxon>Ascomycota</taxon>
        <taxon>Pezizomycotina</taxon>
        <taxon>Dothideomycetes</taxon>
        <taxon>Pleosporomycetidae</taxon>
        <taxon>Mytilinidiales</taxon>
        <taxon>Argynnaceae</taxon>
        <taxon>Lepidopterella</taxon>
    </lineage>
</organism>
<proteinExistence type="predicted"/>
<keyword evidence="3" id="KW-1185">Reference proteome</keyword>
<dbReference type="InterPro" id="IPR052895">
    <property type="entry name" value="HetReg/Transcr_Mod"/>
</dbReference>
<dbReference type="Proteomes" id="UP000250266">
    <property type="component" value="Unassembled WGS sequence"/>
</dbReference>
<accession>A0A8E2EKF5</accession>
<feature type="non-terminal residue" evidence="2">
    <location>
        <position position="90"/>
    </location>
</feature>
<evidence type="ECO:0000313" key="2">
    <source>
        <dbReference type="EMBL" id="OCK85636.1"/>
    </source>
</evidence>
<evidence type="ECO:0000259" key="1">
    <source>
        <dbReference type="Pfam" id="PF06985"/>
    </source>
</evidence>
<protein>
    <recommendedName>
        <fullName evidence="1">Heterokaryon incompatibility domain-containing protein</fullName>
    </recommendedName>
</protein>
<dbReference type="PANTHER" id="PTHR24148:SF79">
    <property type="entry name" value="HETEROKARYON INCOMPATIBILITY DOMAIN-CONTAINING PROTEIN"/>
    <property type="match status" value="1"/>
</dbReference>
<feature type="domain" description="Heterokaryon incompatibility" evidence="1">
    <location>
        <begin position="20"/>
        <end position="90"/>
    </location>
</feature>
<name>A0A8E2EKF5_9PEZI</name>
<sequence length="90" mass="10265">DNDPFLFRLQMAGLDEAPHYKCNSYVWADPINTMDASYDGRILSITKNLWDALQHVRNGIVSRYLGADASCIDQENLEERGSQVQMMRAI</sequence>
<dbReference type="Pfam" id="PF06985">
    <property type="entry name" value="HET"/>
    <property type="match status" value="1"/>
</dbReference>
<dbReference type="EMBL" id="KV744816">
    <property type="protein sequence ID" value="OCK85636.1"/>
    <property type="molecule type" value="Genomic_DNA"/>
</dbReference>
<dbReference type="InterPro" id="IPR010730">
    <property type="entry name" value="HET"/>
</dbReference>
<feature type="non-terminal residue" evidence="2">
    <location>
        <position position="1"/>
    </location>
</feature>
<evidence type="ECO:0000313" key="3">
    <source>
        <dbReference type="Proteomes" id="UP000250266"/>
    </source>
</evidence>
<dbReference type="AlphaFoldDB" id="A0A8E2EKF5"/>
<dbReference type="OrthoDB" id="3553147at2759"/>